<feature type="compositionally biased region" description="Polar residues" evidence="1">
    <location>
        <begin position="308"/>
        <end position="319"/>
    </location>
</feature>
<feature type="region of interest" description="Disordered" evidence="1">
    <location>
        <begin position="107"/>
        <end position="134"/>
    </location>
</feature>
<keyword evidence="4" id="KW-1185">Reference proteome</keyword>
<feature type="compositionally biased region" description="Polar residues" evidence="1">
    <location>
        <begin position="231"/>
        <end position="240"/>
    </location>
</feature>
<keyword evidence="2" id="KW-0472">Membrane</keyword>
<feature type="region of interest" description="Disordered" evidence="1">
    <location>
        <begin position="651"/>
        <end position="738"/>
    </location>
</feature>
<dbReference type="OrthoDB" id="440385at2759"/>
<keyword evidence="2" id="KW-1133">Transmembrane helix</keyword>
<reference evidence="3 4" key="1">
    <citation type="submission" date="2014-07" db="EMBL/GenBank/DDBJ databases">
        <title>Genomic and transcriptomic analysis on Apis cerana provide comprehensive insights into honey bee biology.</title>
        <authorList>
            <person name="Diao Q."/>
            <person name="Sun L."/>
            <person name="Zheng H."/>
            <person name="Zheng H."/>
            <person name="Xu S."/>
            <person name="Wang S."/>
            <person name="Zeng Z."/>
            <person name="Hu F."/>
            <person name="Su S."/>
            <person name="Wu J."/>
        </authorList>
    </citation>
    <scope>NUCLEOTIDE SEQUENCE [LARGE SCALE GENOMIC DNA]</scope>
    <source>
        <tissue evidence="3">Pupae without intestine</tissue>
    </source>
</reference>
<feature type="compositionally biased region" description="Basic and acidic residues" evidence="1">
    <location>
        <begin position="683"/>
        <end position="695"/>
    </location>
</feature>
<feature type="compositionally biased region" description="Low complexity" evidence="1">
    <location>
        <begin position="651"/>
        <end position="666"/>
    </location>
</feature>
<feature type="compositionally biased region" description="Basic and acidic residues" evidence="1">
    <location>
        <begin position="120"/>
        <end position="131"/>
    </location>
</feature>
<feature type="compositionally biased region" description="Basic and acidic residues" evidence="1">
    <location>
        <begin position="546"/>
        <end position="556"/>
    </location>
</feature>
<evidence type="ECO:0000256" key="1">
    <source>
        <dbReference type="SAM" id="MobiDB-lite"/>
    </source>
</evidence>
<feature type="region of interest" description="Disordered" evidence="1">
    <location>
        <begin position="231"/>
        <end position="259"/>
    </location>
</feature>
<dbReference type="STRING" id="94128.A0A2A3EFT5"/>
<dbReference type="AlphaFoldDB" id="A0A2A3EFT5"/>
<sequence length="810" mass="90343">MIQPFLEEGAWCYWVVSVGALLCFLGLIVACICSCRRNENKIIVHIGINNMVYCIIMRTYSVIIPLNRNEFLGLAGMVTLNDSQDGFNGISMTNTLHIATQDIVDNGKRSTGANRSLPDIPKDKEKRHENTDASVSQDIYEITETIGDHSELYATVQDTGKEQVSELNVTEILHQNPLNQKNSDNEYLRFPSSPNSENVEHPYAQLQNVQKTEANQLNRNNTKQVIDVEKPSTSTCQINGNPVAPPRTRRSSSHNSLISTETGSCDIQAANAISGGVQANQDLPYMTPPLLMLLPQPPQSQSNNLQQHFSGDSQDSKGYTSISVREPLANIIAQTKTICRQSQSIRSSMDPHYATVSDDSDEMYAAIDEQDKVYTSGSETYAQIQPTMTEVQRIQNEQTLFSRVPSRSDETFPAPQPPSVDSLRHVAHAHSRQASSSSANSSIVNPGSPKPEKRQANSPLPPPPEGTIEVYASIDKRTKNEDRLKSTLSSGKSLEDMYAKVMKKKKDVEEQQNDAHSSSQGILHSEIFVRKPSFVENNRISSSSHDSMEIQKKESDSVDNGNLHLEGDILIKSSSSLFKNSDDADSSNFQLGHNYEPMNDLQTRHSTIRESCDPNYEMLCPQQRVSVDTIPDYQQNDSSVSISLRNNTDLLTNSTSPSSSASSSYSKPFKHRQISNASSEDPGYEKVRLRNRCEVDPDTDSEPNYESMPHDAGEPNYASVCRPGDSDTDPNYESVNHEDPNYESVKYMSVTHTEEPPYEQVNTYKVEQNSSGYEKVKKHILCNTDYEQIHQNHSTDSINGDTDDEQYVQV</sequence>
<evidence type="ECO:0000313" key="4">
    <source>
        <dbReference type="Proteomes" id="UP000242457"/>
    </source>
</evidence>
<evidence type="ECO:0000313" key="3">
    <source>
        <dbReference type="EMBL" id="PBC30016.1"/>
    </source>
</evidence>
<organism evidence="3 4">
    <name type="scientific">Apis cerana cerana</name>
    <name type="common">Oriental honeybee</name>
    <dbReference type="NCBI Taxonomy" id="94128"/>
    <lineage>
        <taxon>Eukaryota</taxon>
        <taxon>Metazoa</taxon>
        <taxon>Ecdysozoa</taxon>
        <taxon>Arthropoda</taxon>
        <taxon>Hexapoda</taxon>
        <taxon>Insecta</taxon>
        <taxon>Pterygota</taxon>
        <taxon>Neoptera</taxon>
        <taxon>Endopterygota</taxon>
        <taxon>Hymenoptera</taxon>
        <taxon>Apocrita</taxon>
        <taxon>Aculeata</taxon>
        <taxon>Apoidea</taxon>
        <taxon>Anthophila</taxon>
        <taxon>Apidae</taxon>
        <taxon>Apis</taxon>
    </lineage>
</organism>
<dbReference type="Proteomes" id="UP000242457">
    <property type="component" value="Unassembled WGS sequence"/>
</dbReference>
<name>A0A2A3EFT5_APICC</name>
<feature type="region of interest" description="Disordered" evidence="1">
    <location>
        <begin position="402"/>
        <end position="468"/>
    </location>
</feature>
<proteinExistence type="predicted"/>
<feature type="transmembrane region" description="Helical" evidence="2">
    <location>
        <begin position="13"/>
        <end position="35"/>
    </location>
</feature>
<feature type="region of interest" description="Disordered" evidence="1">
    <location>
        <begin position="297"/>
        <end position="319"/>
    </location>
</feature>
<gene>
    <name evidence="3" type="ORF">APICC_06419</name>
</gene>
<feature type="region of interest" description="Disordered" evidence="1">
    <location>
        <begin position="538"/>
        <end position="561"/>
    </location>
</feature>
<feature type="region of interest" description="Disordered" evidence="1">
    <location>
        <begin position="503"/>
        <end position="523"/>
    </location>
</feature>
<protein>
    <submittedName>
        <fullName evidence="3">Uncharacterized protein</fullName>
    </submittedName>
</protein>
<accession>A0A2A3EFT5</accession>
<feature type="compositionally biased region" description="Low complexity" evidence="1">
    <location>
        <begin position="432"/>
        <end position="442"/>
    </location>
</feature>
<evidence type="ECO:0000256" key="2">
    <source>
        <dbReference type="SAM" id="Phobius"/>
    </source>
</evidence>
<dbReference type="EMBL" id="KZ288269">
    <property type="protein sequence ID" value="PBC30016.1"/>
    <property type="molecule type" value="Genomic_DNA"/>
</dbReference>
<feature type="transmembrane region" description="Helical" evidence="2">
    <location>
        <begin position="42"/>
        <end position="60"/>
    </location>
</feature>
<keyword evidence="2" id="KW-0812">Transmembrane</keyword>
<feature type="compositionally biased region" description="Low complexity" evidence="1">
    <location>
        <begin position="297"/>
        <end position="307"/>
    </location>
</feature>